<keyword evidence="3" id="KW-1185">Reference proteome</keyword>
<dbReference type="Proteomes" id="UP001430356">
    <property type="component" value="Unassembled WGS sequence"/>
</dbReference>
<evidence type="ECO:0000313" key="3">
    <source>
        <dbReference type="Proteomes" id="UP001430356"/>
    </source>
</evidence>
<proteinExistence type="predicted"/>
<dbReference type="PANTHER" id="PTHR15615">
    <property type="match status" value="1"/>
</dbReference>
<dbReference type="SUPFAM" id="SSF47954">
    <property type="entry name" value="Cyclin-like"/>
    <property type="match status" value="1"/>
</dbReference>
<dbReference type="EMBL" id="JAECZO010000093">
    <property type="protein sequence ID" value="KAK7197049.1"/>
    <property type="molecule type" value="Genomic_DNA"/>
</dbReference>
<dbReference type="PANTHER" id="PTHR15615:SF126">
    <property type="entry name" value="CYC2-LIKE CYCLIN"/>
    <property type="match status" value="1"/>
</dbReference>
<feature type="region of interest" description="Disordered" evidence="1">
    <location>
        <begin position="636"/>
        <end position="666"/>
    </location>
</feature>
<feature type="compositionally biased region" description="Polar residues" evidence="1">
    <location>
        <begin position="653"/>
        <end position="662"/>
    </location>
</feature>
<feature type="region of interest" description="Disordered" evidence="1">
    <location>
        <begin position="24"/>
        <end position="57"/>
    </location>
</feature>
<feature type="compositionally biased region" description="Polar residues" evidence="1">
    <location>
        <begin position="397"/>
        <end position="408"/>
    </location>
</feature>
<sequence>MSASDAALPNGRGRIGAGANLHHYHHHRNNSHDEDGSTHRSQNPLRLSPAHSPRGSEGCEKPLICSFFARKPLPACLARHSSSLPTTPAEAGGAGGRGVSDETGAAAVGVGGTVVQPAYPTSMEEPIELFPLTPSVTVTQRHSKRSGRVLNESETLQEKHGQEYRFLVPWLAYAIDSTIAAHEALRQLHGIAAHVSPPTSPAANALNGAADGERSPRQSANGSVGPANVGSTNSTANGYGGGAAAPGPQSEFSAFSTREVPAISVHDYLKRVVKYTYVSPSVLVCACLYIDRLLCMHPGMLLHPYNVFKFFLTSTRLASKIMDTRTLNNHDFSVVGGVTNDDLNALEFLMVELLQNRLYFSRETFNDYCRPLRMQAAHLSDEASDWGTETIMETPVDTRSSIPHQPSRPTLARGSGGGAGSNTRSRRSSIISQNEYSMSTASQSGVSPLRSASRPAFPPSASTARSISVDTESLGPARAPASRTGSGSTSGRRQPLGTGYSPALPQVPHATANSGSSPSLGVIGAHSARGSAAALRTSGGEEMVRTAVTVSHANGLSQNGAGAWAGQTPPGPATVPAVVEDRARSIPLSAPRGSGGSVGGAAASWDATGRPIRALASSTTGTSAGGFGTAALNNCRGGSSSPSASTAPALNGTAGSSSQGMTASAEEFGSGSAVMCHGDRTPTRRPFAYTAREGVALPPVARSGRRERSASMLGIAVSAQRVPPPPEQPRA</sequence>
<name>A0AAW0ETN0_9TRYP</name>
<comment type="caution">
    <text evidence="2">The sequence shown here is derived from an EMBL/GenBank/DDBJ whole genome shotgun (WGS) entry which is preliminary data.</text>
</comment>
<protein>
    <submittedName>
        <fullName evidence="2">Cyclin 10</fullName>
    </submittedName>
</protein>
<gene>
    <name evidence="2" type="ORF">NESM_000648800</name>
</gene>
<dbReference type="InterPro" id="IPR013922">
    <property type="entry name" value="Cyclin_PHO80-like"/>
</dbReference>
<feature type="compositionally biased region" description="Low complexity" evidence="1">
    <location>
        <begin position="482"/>
        <end position="493"/>
    </location>
</feature>
<dbReference type="AlphaFoldDB" id="A0AAW0ETN0"/>
<dbReference type="Gene3D" id="1.10.472.10">
    <property type="entry name" value="Cyclin-like"/>
    <property type="match status" value="1"/>
</dbReference>
<dbReference type="Pfam" id="PF08613">
    <property type="entry name" value="Cyclin"/>
    <property type="match status" value="1"/>
</dbReference>
<feature type="region of interest" description="Disordered" evidence="1">
    <location>
        <begin position="699"/>
        <end position="731"/>
    </location>
</feature>
<evidence type="ECO:0000256" key="1">
    <source>
        <dbReference type="SAM" id="MobiDB-lite"/>
    </source>
</evidence>
<dbReference type="InterPro" id="IPR036915">
    <property type="entry name" value="Cyclin-like_sf"/>
</dbReference>
<accession>A0AAW0ETN0</accession>
<evidence type="ECO:0000313" key="2">
    <source>
        <dbReference type="EMBL" id="KAK7197049.1"/>
    </source>
</evidence>
<feature type="region of interest" description="Disordered" evidence="1">
    <location>
        <begin position="395"/>
        <end position="517"/>
    </location>
</feature>
<feature type="compositionally biased region" description="Pro residues" evidence="1">
    <location>
        <begin position="722"/>
        <end position="731"/>
    </location>
</feature>
<feature type="compositionally biased region" description="Low complexity" evidence="1">
    <location>
        <begin position="447"/>
        <end position="466"/>
    </location>
</feature>
<dbReference type="GO" id="GO:0019901">
    <property type="term" value="F:protein kinase binding"/>
    <property type="evidence" value="ECO:0007669"/>
    <property type="project" value="InterPro"/>
</dbReference>
<feature type="region of interest" description="Disordered" evidence="1">
    <location>
        <begin position="202"/>
        <end position="244"/>
    </location>
</feature>
<organism evidence="2 3">
    <name type="scientific">Novymonas esmeraldas</name>
    <dbReference type="NCBI Taxonomy" id="1808958"/>
    <lineage>
        <taxon>Eukaryota</taxon>
        <taxon>Discoba</taxon>
        <taxon>Euglenozoa</taxon>
        <taxon>Kinetoplastea</taxon>
        <taxon>Metakinetoplastina</taxon>
        <taxon>Trypanosomatida</taxon>
        <taxon>Trypanosomatidae</taxon>
        <taxon>Novymonas</taxon>
    </lineage>
</organism>
<feature type="compositionally biased region" description="Polar residues" evidence="1">
    <location>
        <begin position="433"/>
        <end position="446"/>
    </location>
</feature>
<feature type="compositionally biased region" description="Low complexity" evidence="1">
    <location>
        <begin position="639"/>
        <end position="649"/>
    </location>
</feature>
<reference evidence="2 3" key="1">
    <citation type="journal article" date="2021" name="MBio">
        <title>A New Model Trypanosomatid, Novymonas esmeraldas: Genomic Perception of Its 'Candidatus Pandoraea novymonadis' Endosymbiont.</title>
        <authorList>
            <person name="Zakharova A."/>
            <person name="Saura A."/>
            <person name="Butenko A."/>
            <person name="Podesvova L."/>
            <person name="Warmusova S."/>
            <person name="Kostygov A.Y."/>
            <person name="Nenarokova A."/>
            <person name="Lukes J."/>
            <person name="Opperdoes F.R."/>
            <person name="Yurchenko V."/>
        </authorList>
    </citation>
    <scope>NUCLEOTIDE SEQUENCE [LARGE SCALE GENOMIC DNA]</scope>
    <source>
        <strain evidence="2 3">E262AT.01</strain>
    </source>
</reference>